<sequence length="63" mass="6127">MADVPPGIPGGYGPTAGGRPGAAGRALPPLPKVPPEPPVRPGRGTGEAAAEPGDDRPVGRPDV</sequence>
<feature type="compositionally biased region" description="Basic and acidic residues" evidence="1">
    <location>
        <begin position="53"/>
        <end position="63"/>
    </location>
</feature>
<dbReference type="EMBL" id="JBEPAZ010000022">
    <property type="protein sequence ID" value="MER6430803.1"/>
    <property type="molecule type" value="Genomic_DNA"/>
</dbReference>
<evidence type="ECO:0000313" key="2">
    <source>
        <dbReference type="EMBL" id="MER6430803.1"/>
    </source>
</evidence>
<reference evidence="2 3" key="1">
    <citation type="submission" date="2024-06" db="EMBL/GenBank/DDBJ databases">
        <title>The Natural Products Discovery Center: Release of the First 8490 Sequenced Strains for Exploring Actinobacteria Biosynthetic Diversity.</title>
        <authorList>
            <person name="Kalkreuter E."/>
            <person name="Kautsar S.A."/>
            <person name="Yang D."/>
            <person name="Bader C.D."/>
            <person name="Teijaro C.N."/>
            <person name="Fluegel L."/>
            <person name="Davis C.M."/>
            <person name="Simpson J.R."/>
            <person name="Lauterbach L."/>
            <person name="Steele A.D."/>
            <person name="Gui C."/>
            <person name="Meng S."/>
            <person name="Li G."/>
            <person name="Viehrig K."/>
            <person name="Ye F."/>
            <person name="Su P."/>
            <person name="Kiefer A.F."/>
            <person name="Nichols A."/>
            <person name="Cepeda A.J."/>
            <person name="Yan W."/>
            <person name="Fan B."/>
            <person name="Jiang Y."/>
            <person name="Adhikari A."/>
            <person name="Zheng C.-J."/>
            <person name="Schuster L."/>
            <person name="Cowan T.M."/>
            <person name="Smanski M.J."/>
            <person name="Chevrette M.G."/>
            <person name="De Carvalho L.P.S."/>
            <person name="Shen B."/>
        </authorList>
    </citation>
    <scope>NUCLEOTIDE SEQUENCE [LARGE SCALE GENOMIC DNA]</scope>
    <source>
        <strain evidence="2 3">NPDC001166</strain>
    </source>
</reference>
<feature type="compositionally biased region" description="Gly residues" evidence="1">
    <location>
        <begin position="9"/>
        <end position="21"/>
    </location>
</feature>
<feature type="region of interest" description="Disordered" evidence="1">
    <location>
        <begin position="1"/>
        <end position="63"/>
    </location>
</feature>
<organism evidence="2 3">
    <name type="scientific">Streptomyces sp. 900105245</name>
    <dbReference type="NCBI Taxonomy" id="3154379"/>
    <lineage>
        <taxon>Bacteria</taxon>
        <taxon>Bacillati</taxon>
        <taxon>Actinomycetota</taxon>
        <taxon>Actinomycetes</taxon>
        <taxon>Kitasatosporales</taxon>
        <taxon>Streptomycetaceae</taxon>
        <taxon>Streptomyces</taxon>
    </lineage>
</organism>
<keyword evidence="3" id="KW-1185">Reference proteome</keyword>
<accession>A0ABV1UAQ9</accession>
<dbReference type="RefSeq" id="WP_352064347.1">
    <property type="nucleotide sequence ID" value="NZ_JBEPAZ010000022.1"/>
</dbReference>
<feature type="compositionally biased region" description="Pro residues" evidence="1">
    <location>
        <begin position="28"/>
        <end position="40"/>
    </location>
</feature>
<evidence type="ECO:0000313" key="3">
    <source>
        <dbReference type="Proteomes" id="UP001470023"/>
    </source>
</evidence>
<proteinExistence type="predicted"/>
<evidence type="ECO:0000256" key="1">
    <source>
        <dbReference type="SAM" id="MobiDB-lite"/>
    </source>
</evidence>
<gene>
    <name evidence="2" type="ORF">ABT272_24135</name>
</gene>
<name>A0ABV1UAQ9_9ACTN</name>
<protein>
    <submittedName>
        <fullName evidence="2">Uncharacterized protein</fullName>
    </submittedName>
</protein>
<dbReference type="Proteomes" id="UP001470023">
    <property type="component" value="Unassembled WGS sequence"/>
</dbReference>
<comment type="caution">
    <text evidence="2">The sequence shown here is derived from an EMBL/GenBank/DDBJ whole genome shotgun (WGS) entry which is preliminary data.</text>
</comment>